<dbReference type="EMBL" id="QSJM01000001">
    <property type="protein sequence ID" value="RHD85956.1"/>
    <property type="molecule type" value="Genomic_DNA"/>
</dbReference>
<reference evidence="2 3" key="1">
    <citation type="submission" date="2018-08" db="EMBL/GenBank/DDBJ databases">
        <title>A genome reference for cultivated species of the human gut microbiota.</title>
        <authorList>
            <person name="Zou Y."/>
            <person name="Xue W."/>
            <person name="Luo G."/>
        </authorList>
    </citation>
    <scope>NUCLEOTIDE SEQUENCE [LARGE SCALE GENOMIC DNA]</scope>
    <source>
        <strain evidence="2 3">AM30-40</strain>
    </source>
</reference>
<dbReference type="AlphaFoldDB" id="A0A396AUU4"/>
<accession>A0A396AUU4</accession>
<organism evidence="2 3">
    <name type="scientific">Phocaeicola vulgatus</name>
    <name type="common">Bacteroides vulgatus</name>
    <dbReference type="NCBI Taxonomy" id="821"/>
    <lineage>
        <taxon>Bacteria</taxon>
        <taxon>Pseudomonadati</taxon>
        <taxon>Bacteroidota</taxon>
        <taxon>Bacteroidia</taxon>
        <taxon>Bacteroidales</taxon>
        <taxon>Bacteroidaceae</taxon>
        <taxon>Phocaeicola</taxon>
    </lineage>
</organism>
<comment type="caution">
    <text evidence="2">The sequence shown here is derived from an EMBL/GenBank/DDBJ whole genome shotgun (WGS) entry which is preliminary data.</text>
</comment>
<dbReference type="Proteomes" id="UP000283429">
    <property type="component" value="Unassembled WGS sequence"/>
</dbReference>
<protein>
    <submittedName>
        <fullName evidence="2">Uncharacterized protein</fullName>
    </submittedName>
</protein>
<name>A0A396AUU4_PHOVU</name>
<keyword evidence="1" id="KW-0812">Transmembrane</keyword>
<gene>
    <name evidence="2" type="ORF">DW783_00290</name>
</gene>
<keyword evidence="1" id="KW-0472">Membrane</keyword>
<sequence length="75" mass="9095">MPYKALVFVKNKICKKILSIFVHVFILLYVKSRNRNWLWMIENQCVIVCMEDEKSINLLVRDRHFTCKNKESFDN</sequence>
<proteinExistence type="predicted"/>
<evidence type="ECO:0000313" key="2">
    <source>
        <dbReference type="EMBL" id="RHD85956.1"/>
    </source>
</evidence>
<feature type="transmembrane region" description="Helical" evidence="1">
    <location>
        <begin position="13"/>
        <end position="30"/>
    </location>
</feature>
<evidence type="ECO:0000313" key="3">
    <source>
        <dbReference type="Proteomes" id="UP000283429"/>
    </source>
</evidence>
<evidence type="ECO:0000256" key="1">
    <source>
        <dbReference type="SAM" id="Phobius"/>
    </source>
</evidence>
<keyword evidence="1" id="KW-1133">Transmembrane helix</keyword>